<evidence type="ECO:0000313" key="2">
    <source>
        <dbReference type="Proteomes" id="UP000183926"/>
    </source>
</evidence>
<evidence type="ECO:0000313" key="1">
    <source>
        <dbReference type="EMBL" id="SFU27383.1"/>
    </source>
</evidence>
<reference evidence="1 2" key="1">
    <citation type="submission" date="2016-10" db="EMBL/GenBank/DDBJ databases">
        <authorList>
            <person name="de Groot N.N."/>
        </authorList>
    </citation>
    <scope>NUCLEOTIDE SEQUENCE [LARGE SCALE GENOMIC DNA]</scope>
    <source>
        <strain evidence="1 2">Nm24</strain>
    </source>
</reference>
<sequence length="156" mass="18170">MNEKSLTDLDLEPIMVKVMDKEEGLGWSLDFTRRVASEYEKYLILCKENPDVAVIPSSSVDDFWHFHILDTQKYQEDCQNYFGYFLHHFPYFGMRGKEDEENLKAAWGDSRVLYEARFGKLPTDLWLASKRCPNCGRRADPSGYAMDQRPKLAITA</sequence>
<accession>A0A1G4WMG0</accession>
<proteinExistence type="predicted"/>
<dbReference type="RefSeq" id="WP_074456275.1">
    <property type="nucleotide sequence ID" value="NZ_FMTW01000026.1"/>
</dbReference>
<protein>
    <recommendedName>
        <fullName evidence="3">Glycine-rich domain-containing protein-like</fullName>
    </recommendedName>
</protein>
<evidence type="ECO:0008006" key="3">
    <source>
        <dbReference type="Google" id="ProtNLM"/>
    </source>
</evidence>
<dbReference type="Proteomes" id="UP000183926">
    <property type="component" value="Unassembled WGS sequence"/>
</dbReference>
<dbReference type="OrthoDB" id="278697at2"/>
<name>A0A1G4WMG0_9PROT</name>
<dbReference type="EMBL" id="FPBL01000001">
    <property type="protein sequence ID" value="SFU27383.1"/>
    <property type="molecule type" value="Genomic_DNA"/>
</dbReference>
<organism evidence="1 2">
    <name type="scientific">Nitrosomonas eutropha</name>
    <dbReference type="NCBI Taxonomy" id="916"/>
    <lineage>
        <taxon>Bacteria</taxon>
        <taxon>Pseudomonadati</taxon>
        <taxon>Pseudomonadota</taxon>
        <taxon>Betaproteobacteria</taxon>
        <taxon>Nitrosomonadales</taxon>
        <taxon>Nitrosomonadaceae</taxon>
        <taxon>Nitrosomonas</taxon>
    </lineage>
</organism>
<dbReference type="AlphaFoldDB" id="A0A1G4WMG0"/>
<gene>
    <name evidence="1" type="ORF">SAMN05216339_10121</name>
</gene>